<protein>
    <submittedName>
        <fullName evidence="1">Uncharacterized protein</fullName>
    </submittedName>
</protein>
<accession>A0AAU8GHK4</accession>
<dbReference type="EMBL" id="PP856727">
    <property type="protein sequence ID" value="XCH41375.1"/>
    <property type="molecule type" value="Genomic_DNA"/>
</dbReference>
<reference evidence="1" key="1">
    <citation type="submission" date="2024-05" db="EMBL/GenBank/DDBJ databases">
        <authorList>
            <person name="Mugo M.M."/>
            <person name="Musyoki A.M."/>
            <person name="Makumi A.M."/>
            <person name="Mutai I."/>
            <person name="Drechsel O."/>
            <person name="Kering K.K."/>
            <person name="Muturi P."/>
            <person name="Mbae C.K."/>
            <person name="Kariuki S.M."/>
        </authorList>
    </citation>
    <scope>NUCLEOTIDE SEQUENCE</scope>
</reference>
<proteinExistence type="predicted"/>
<sequence length="30" mass="3628">MFNKKAIFIQQLKYFIWSKQSMTLLCSQVC</sequence>
<gene>
    <name evidence="1" type="ORF">YANPRGVA_CDS0199</name>
</gene>
<organism evidence="1">
    <name type="scientific">Salmonella phage vB_STmST313_KE28</name>
    <dbReference type="NCBI Taxonomy" id="3161179"/>
    <lineage>
        <taxon>Viruses</taxon>
        <taxon>Duplodnaviria</taxon>
        <taxon>Heunggongvirae</taxon>
        <taxon>Uroviricota</taxon>
        <taxon>Caudoviricetes</taxon>
        <taxon>Pantevenvirales</taxon>
        <taxon>Ackermannviridae</taxon>
        <taxon>Cvivirinae</taxon>
        <taxon>Kuttervirus</taxon>
    </lineage>
</organism>
<evidence type="ECO:0000313" key="1">
    <source>
        <dbReference type="EMBL" id="XCH41375.1"/>
    </source>
</evidence>
<name>A0AAU8GHK4_9CAUD</name>